<gene>
    <name evidence="2" type="ORF">Q5H93_06740</name>
</gene>
<evidence type="ECO:0000313" key="3">
    <source>
        <dbReference type="Proteomes" id="UP001176429"/>
    </source>
</evidence>
<feature type="compositionally biased region" description="Basic residues" evidence="1">
    <location>
        <begin position="261"/>
        <end position="273"/>
    </location>
</feature>
<reference evidence="2" key="1">
    <citation type="submission" date="2023-07" db="EMBL/GenBank/DDBJ databases">
        <authorList>
            <person name="Kim M.K."/>
        </authorList>
    </citation>
    <scope>NUCLEOTIDE SEQUENCE</scope>
    <source>
        <strain evidence="2">ASUV-10-1</strain>
    </source>
</reference>
<feature type="compositionally biased region" description="Low complexity" evidence="1">
    <location>
        <begin position="375"/>
        <end position="386"/>
    </location>
</feature>
<feature type="compositionally biased region" description="Low complexity" evidence="1">
    <location>
        <begin position="274"/>
        <end position="284"/>
    </location>
</feature>
<feature type="region of interest" description="Disordered" evidence="1">
    <location>
        <begin position="1"/>
        <end position="28"/>
    </location>
</feature>
<feature type="region of interest" description="Disordered" evidence="1">
    <location>
        <begin position="260"/>
        <end position="403"/>
    </location>
</feature>
<name>A0ABT9B827_9BACT</name>
<sequence>MSGGVSHLTHYATTTLTSRPRPGAGASARSPFWPDAGLLLGLTLPVAQAPTWTDATIGSSVQNSGTTTVAQPRASTANEYDIVVAKYTDNGTSASLGWVHMAGGTGVDIGYDIAASGTSVYVTGVITNSAADASLVRFGRTGSTASTIVQPGASTANTRNLVVDKYTDKGSSATFDWSQVGGGRETDAGYVIATATVDGVTNVYVTGQITSNLSDNNTVRLGGSGTTAGTEALAGASTAATKDVVVANYADAGSAASMVGPRRRWPRQRRKLRPGPVRRQPVPGRRGRAHGYFRQLRVHHARRRPDRLPRRAAPYLHPAAARHADGLRCHGRRPPRPAPELGHGQRNQQRPLRGGTQPRRQSLRARGYPGRRRPQQQPAPVPAARRAAARGRHHALLAPAPGR</sequence>
<feature type="compositionally biased region" description="Basic residues" evidence="1">
    <location>
        <begin position="285"/>
        <end position="305"/>
    </location>
</feature>
<organism evidence="2 3">
    <name type="scientific">Hymenobacter aranciens</name>
    <dbReference type="NCBI Taxonomy" id="3063996"/>
    <lineage>
        <taxon>Bacteria</taxon>
        <taxon>Pseudomonadati</taxon>
        <taxon>Bacteroidota</taxon>
        <taxon>Cytophagia</taxon>
        <taxon>Cytophagales</taxon>
        <taxon>Hymenobacteraceae</taxon>
        <taxon>Hymenobacter</taxon>
    </lineage>
</organism>
<proteinExistence type="predicted"/>
<dbReference type="RefSeq" id="WP_305005741.1">
    <property type="nucleotide sequence ID" value="NZ_JAUQSY010000004.1"/>
</dbReference>
<comment type="caution">
    <text evidence="2">The sequence shown here is derived from an EMBL/GenBank/DDBJ whole genome shotgun (WGS) entry which is preliminary data.</text>
</comment>
<dbReference type="Proteomes" id="UP001176429">
    <property type="component" value="Unassembled WGS sequence"/>
</dbReference>
<evidence type="ECO:0000313" key="2">
    <source>
        <dbReference type="EMBL" id="MDO7874424.1"/>
    </source>
</evidence>
<accession>A0ABT9B827</accession>
<keyword evidence="3" id="KW-1185">Reference proteome</keyword>
<evidence type="ECO:0000256" key="1">
    <source>
        <dbReference type="SAM" id="MobiDB-lite"/>
    </source>
</evidence>
<protein>
    <submittedName>
        <fullName evidence="2">Uncharacterized protein</fullName>
    </submittedName>
</protein>
<dbReference type="EMBL" id="JAUQSY010000004">
    <property type="protein sequence ID" value="MDO7874424.1"/>
    <property type="molecule type" value="Genomic_DNA"/>
</dbReference>